<accession>A0ABN9ULH0</accession>
<comment type="caution">
    <text evidence="2">The sequence shown here is derived from an EMBL/GenBank/DDBJ whole genome shotgun (WGS) entry which is preliminary data.</text>
</comment>
<feature type="region of interest" description="Disordered" evidence="1">
    <location>
        <begin position="119"/>
        <end position="155"/>
    </location>
</feature>
<evidence type="ECO:0000313" key="3">
    <source>
        <dbReference type="Proteomes" id="UP001189429"/>
    </source>
</evidence>
<gene>
    <name evidence="2" type="ORF">PCOR1329_LOCUS49598</name>
</gene>
<proteinExistence type="predicted"/>
<feature type="compositionally biased region" description="Low complexity" evidence="1">
    <location>
        <begin position="792"/>
        <end position="813"/>
    </location>
</feature>
<feature type="region of interest" description="Disordered" evidence="1">
    <location>
        <begin position="285"/>
        <end position="306"/>
    </location>
</feature>
<protein>
    <submittedName>
        <fullName evidence="2">Uncharacterized protein</fullName>
    </submittedName>
</protein>
<dbReference type="EMBL" id="CAUYUJ010016004">
    <property type="protein sequence ID" value="CAK0860706.1"/>
    <property type="molecule type" value="Genomic_DNA"/>
</dbReference>
<feature type="compositionally biased region" description="Gly residues" evidence="1">
    <location>
        <begin position="15"/>
        <end position="31"/>
    </location>
</feature>
<feature type="compositionally biased region" description="Low complexity" evidence="1">
    <location>
        <begin position="679"/>
        <end position="691"/>
    </location>
</feature>
<evidence type="ECO:0000256" key="1">
    <source>
        <dbReference type="SAM" id="MobiDB-lite"/>
    </source>
</evidence>
<dbReference type="Proteomes" id="UP001189429">
    <property type="component" value="Unassembled WGS sequence"/>
</dbReference>
<organism evidence="2 3">
    <name type="scientific">Prorocentrum cordatum</name>
    <dbReference type="NCBI Taxonomy" id="2364126"/>
    <lineage>
        <taxon>Eukaryota</taxon>
        <taxon>Sar</taxon>
        <taxon>Alveolata</taxon>
        <taxon>Dinophyceae</taxon>
        <taxon>Prorocentrales</taxon>
        <taxon>Prorocentraceae</taxon>
        <taxon>Prorocentrum</taxon>
    </lineage>
</organism>
<feature type="region of interest" description="Disordered" evidence="1">
    <location>
        <begin position="15"/>
        <end position="36"/>
    </location>
</feature>
<feature type="compositionally biased region" description="Low complexity" evidence="1">
    <location>
        <begin position="120"/>
        <end position="130"/>
    </location>
</feature>
<feature type="region of interest" description="Disordered" evidence="1">
    <location>
        <begin position="653"/>
        <end position="906"/>
    </location>
</feature>
<feature type="compositionally biased region" description="Low complexity" evidence="1">
    <location>
        <begin position="831"/>
        <end position="847"/>
    </location>
</feature>
<sequence>MALAMLLGERGGALGGGDAGGPGFGDGGGPFGSRPGALGLGASLRSLVGAPAKLPPIRPAWDLRGADRLEESPAAAPRRLLGQPLPLAGAGDALLSGPPLPAARREDFFGALDFGGPGGAAASTAPGPAGQVAGDGAAERASSTPGAFRLQDSPTLDGQTTAETAIAEAMEARLEAAAMASAMLSSSSTFGLRDGAALAQAEHAIEGSRSHADGHIVGAVPLPDPVAEPPGEAAWLHSEGPAVSAAPQSALSVVDEATDAAEAGMPEPVATVVPPQVRARTEMRKLFSSSSSSLDGRASPQDPAWMPEPVAAAREPVAGRAWMPDPVTAASLGEPVAVPAAAELLHPRRTSSLSPAAATRLPHAALYTPGTPPQAAPAFAAATAVAAPTAIMPLGSTAVVPAGYQITVAQDGAHVAPARIIAASTALEGASAGCRLVTREEMARNGHCVEHGGAVANSELLRDRAEPSAPALRPPAGLPPAQLIQSPAAGLQPVAGTPPLWHPRGDAGMPPPWHPGGTPGWDAGMHLPARGVMAPPGMLGMPGMPGMPPGMPGMPPWMPGMPPGMPGMPLPGPPPGGLLPPPMQQLPPGVSMVPMPQLSVPPGAAPPFMPPGVAPVPGVSFVPPGAGKPFTILSAMPQGMPHPLAGAAGQIHEEHKEGAHPVEAPSGKSPPAPEPQPEMLPTFGLAQAHAPGGPPAAGPPGSMTRPGALPERHPPPWQGCFPTLAPEAGVPAHAWPPRAPLPPPEAPGGVLDASAHGAAAQPSYKYGPDGEPLPAPMSSMDHVLDHAEQQLASRASAPPRGEPRPAAGAPGAPVVSQFAPAGQGAPQGSDAAGPAGGVAPQQQSPAPRAKRQADYGYGPAVQAGPAPAPLLPLGPPGGVAAGSGTSLGSPEPHGRVDSQDPSIMYV</sequence>
<feature type="compositionally biased region" description="Pro residues" evidence="1">
    <location>
        <begin position="668"/>
        <end position="678"/>
    </location>
</feature>
<feature type="compositionally biased region" description="Pro residues" evidence="1">
    <location>
        <begin position="866"/>
        <end position="875"/>
    </location>
</feature>
<name>A0ABN9ULH0_9DINO</name>
<reference evidence="2" key="1">
    <citation type="submission" date="2023-10" db="EMBL/GenBank/DDBJ databases">
        <authorList>
            <person name="Chen Y."/>
            <person name="Shah S."/>
            <person name="Dougan E. K."/>
            <person name="Thang M."/>
            <person name="Chan C."/>
        </authorList>
    </citation>
    <scope>NUCLEOTIDE SEQUENCE [LARGE SCALE GENOMIC DNA]</scope>
</reference>
<keyword evidence="3" id="KW-1185">Reference proteome</keyword>
<evidence type="ECO:0000313" key="2">
    <source>
        <dbReference type="EMBL" id="CAK0860706.1"/>
    </source>
</evidence>
<feature type="compositionally biased region" description="Pro residues" evidence="1">
    <location>
        <begin position="737"/>
        <end position="746"/>
    </location>
</feature>